<evidence type="ECO:0000313" key="4">
    <source>
        <dbReference type="EMBL" id="RXS65355.1"/>
    </source>
</evidence>
<dbReference type="InterPro" id="IPR050966">
    <property type="entry name" value="Glutamyl_endopeptidase"/>
</dbReference>
<protein>
    <recommendedName>
        <fullName evidence="6">Trypsin-like serine protease</fullName>
    </recommendedName>
</protein>
<proteinExistence type="predicted"/>
<keyword evidence="5" id="KW-1185">Reference proteome</keyword>
<feature type="region of interest" description="Disordered" evidence="2">
    <location>
        <begin position="93"/>
        <end position="132"/>
    </location>
</feature>
<dbReference type="SUPFAM" id="SSF50494">
    <property type="entry name" value="Trypsin-like serine proteases"/>
    <property type="match status" value="1"/>
</dbReference>
<feature type="signal peptide" evidence="3">
    <location>
        <begin position="1"/>
        <end position="32"/>
    </location>
</feature>
<organism evidence="4 5">
    <name type="scientific">Streptomyces sioyaensis</name>
    <dbReference type="NCBI Taxonomy" id="67364"/>
    <lineage>
        <taxon>Bacteria</taxon>
        <taxon>Bacillati</taxon>
        <taxon>Actinomycetota</taxon>
        <taxon>Actinomycetes</taxon>
        <taxon>Kitasatosporales</taxon>
        <taxon>Streptomycetaceae</taxon>
        <taxon>Streptomyces</taxon>
    </lineage>
</organism>
<dbReference type="AlphaFoldDB" id="A0A4Q1QT80"/>
<evidence type="ECO:0000313" key="5">
    <source>
        <dbReference type="Proteomes" id="UP000289482"/>
    </source>
</evidence>
<dbReference type="PANTHER" id="PTHR15462:SF19">
    <property type="entry name" value="PEPTIDASE S1 DOMAIN-CONTAINING PROTEIN"/>
    <property type="match status" value="1"/>
</dbReference>
<keyword evidence="1 3" id="KW-0732">Signal</keyword>
<dbReference type="Gene3D" id="2.40.10.10">
    <property type="entry name" value="Trypsin-like serine proteases"/>
    <property type="match status" value="2"/>
</dbReference>
<dbReference type="InterPro" id="IPR009003">
    <property type="entry name" value="Peptidase_S1_PA"/>
</dbReference>
<feature type="chain" id="PRO_5020293293" description="Trypsin-like serine protease" evidence="3">
    <location>
        <begin position="33"/>
        <end position="368"/>
    </location>
</feature>
<dbReference type="InterPro" id="IPR043504">
    <property type="entry name" value="Peptidase_S1_PA_chymotrypsin"/>
</dbReference>
<dbReference type="RefSeq" id="WP_129248833.1">
    <property type="nucleotide sequence ID" value="NZ_JABZEL010000015.1"/>
</dbReference>
<feature type="compositionally biased region" description="Low complexity" evidence="2">
    <location>
        <begin position="105"/>
        <end position="120"/>
    </location>
</feature>
<sequence length="368" mass="38801">MISRHRTKFRVGFGSSLIAVLALWVPQSAAGAAEPERAAALPSAAAGGATASSGADATSYWTPERRAAAKATPLPGLSAREIQRVIKKSTVSSRLGRLSAPPTAPANKAAARGDSKAGAAVNKARPWGKAGKQPALTTGRLFYRLPDGSGHTCSASVIHASNKNTLWTAGHCVHPGGGGDGKFYDPDYMTFAPDDDGGRAPHGLWEAAYINTTKGWADDGDFAQDVAAVEVRPQSDRGNIQEFAGSQGYHFGYGQDFSNVTFLGYPAAGNGRSFPGDQLTYCRDNTEDASGWWWDERLQMVCDMGQGSSGGPWIDDLNGDGLGYIVGAMSHVYDPDPNDPDNAWSDPHGFSSNHGDGAINVYKDVANH</sequence>
<dbReference type="Proteomes" id="UP000289482">
    <property type="component" value="Unassembled WGS sequence"/>
</dbReference>
<dbReference type="PANTHER" id="PTHR15462">
    <property type="entry name" value="SERINE PROTEASE"/>
    <property type="match status" value="1"/>
</dbReference>
<dbReference type="GeneID" id="95780025"/>
<gene>
    <name evidence="4" type="ORF">EST54_19005</name>
</gene>
<accession>A0A4Q1QT80</accession>
<name>A0A4Q1QT80_9ACTN</name>
<dbReference type="EMBL" id="SDIF01000052">
    <property type="protein sequence ID" value="RXS65355.1"/>
    <property type="molecule type" value="Genomic_DNA"/>
</dbReference>
<evidence type="ECO:0000256" key="3">
    <source>
        <dbReference type="SAM" id="SignalP"/>
    </source>
</evidence>
<comment type="caution">
    <text evidence="4">The sequence shown here is derived from an EMBL/GenBank/DDBJ whole genome shotgun (WGS) entry which is preliminary data.</text>
</comment>
<evidence type="ECO:0000256" key="1">
    <source>
        <dbReference type="ARBA" id="ARBA00022729"/>
    </source>
</evidence>
<reference evidence="4 5" key="1">
    <citation type="submission" date="2019-01" db="EMBL/GenBank/DDBJ databases">
        <title>Draft genome sequences of the type strain Streptomyces sioyaensis DSM 40032 and its novel strain, TM32, a thermotolerant antibiotics-producing actinobacterium.</title>
        <authorList>
            <person name="Nakaew N."/>
            <person name="Lumyong S."/>
            <person name="Sloan W.T."/>
            <person name="Sungthong R."/>
        </authorList>
    </citation>
    <scope>NUCLEOTIDE SEQUENCE [LARGE SCALE GENOMIC DNA]</scope>
    <source>
        <strain evidence="4 5">DSM 40032</strain>
    </source>
</reference>
<evidence type="ECO:0000256" key="2">
    <source>
        <dbReference type="SAM" id="MobiDB-lite"/>
    </source>
</evidence>
<evidence type="ECO:0008006" key="6">
    <source>
        <dbReference type="Google" id="ProtNLM"/>
    </source>
</evidence>